<dbReference type="InterPro" id="IPR050361">
    <property type="entry name" value="MPP/UQCRC_Complex"/>
</dbReference>
<evidence type="ECO:0000313" key="5">
    <source>
        <dbReference type="Proteomes" id="UP001597373"/>
    </source>
</evidence>
<name>A0ABW5DEB1_9HYPH</name>
<accession>A0ABW5DEB1</accession>
<dbReference type="Gene3D" id="3.30.830.10">
    <property type="entry name" value="Metalloenzyme, LuxS/M16 peptidase-like"/>
    <property type="match status" value="2"/>
</dbReference>
<evidence type="ECO:0000256" key="1">
    <source>
        <dbReference type="SAM" id="SignalP"/>
    </source>
</evidence>
<evidence type="ECO:0000259" key="2">
    <source>
        <dbReference type="Pfam" id="PF00675"/>
    </source>
</evidence>
<protein>
    <submittedName>
        <fullName evidence="4">Pitrilysin family protein</fullName>
    </submittedName>
</protein>
<reference evidence="5" key="1">
    <citation type="journal article" date="2019" name="Int. J. Syst. Evol. Microbiol.">
        <title>The Global Catalogue of Microorganisms (GCM) 10K type strain sequencing project: providing services to taxonomists for standard genome sequencing and annotation.</title>
        <authorList>
            <consortium name="The Broad Institute Genomics Platform"/>
            <consortium name="The Broad Institute Genome Sequencing Center for Infectious Disease"/>
            <person name="Wu L."/>
            <person name="Ma J."/>
        </authorList>
    </citation>
    <scope>NUCLEOTIDE SEQUENCE [LARGE SCALE GENOMIC DNA]</scope>
    <source>
        <strain evidence="5">KCTC 23707</strain>
    </source>
</reference>
<comment type="caution">
    <text evidence="4">The sequence shown here is derived from an EMBL/GenBank/DDBJ whole genome shotgun (WGS) entry which is preliminary data.</text>
</comment>
<feature type="signal peptide" evidence="1">
    <location>
        <begin position="1"/>
        <end position="30"/>
    </location>
</feature>
<dbReference type="InterPro" id="IPR011249">
    <property type="entry name" value="Metalloenz_LuxS/M16"/>
</dbReference>
<dbReference type="Pfam" id="PF05193">
    <property type="entry name" value="Peptidase_M16_C"/>
    <property type="match status" value="1"/>
</dbReference>
<dbReference type="Pfam" id="PF00675">
    <property type="entry name" value="Peptidase_M16"/>
    <property type="match status" value="1"/>
</dbReference>
<feature type="domain" description="Peptidase M16 C-terminal" evidence="3">
    <location>
        <begin position="195"/>
        <end position="367"/>
    </location>
</feature>
<organism evidence="4 5">
    <name type="scientific">Chelativorans composti</name>
    <dbReference type="NCBI Taxonomy" id="768533"/>
    <lineage>
        <taxon>Bacteria</taxon>
        <taxon>Pseudomonadati</taxon>
        <taxon>Pseudomonadota</taxon>
        <taxon>Alphaproteobacteria</taxon>
        <taxon>Hyphomicrobiales</taxon>
        <taxon>Phyllobacteriaceae</taxon>
        <taxon>Chelativorans</taxon>
    </lineage>
</organism>
<proteinExistence type="predicted"/>
<dbReference type="SUPFAM" id="SSF63411">
    <property type="entry name" value="LuxS/MPP-like metallohydrolase"/>
    <property type="match status" value="2"/>
</dbReference>
<dbReference type="PANTHER" id="PTHR11851:SF224">
    <property type="entry name" value="PROCESSING PROTEASE"/>
    <property type="match status" value="1"/>
</dbReference>
<dbReference type="RefSeq" id="WP_345100101.1">
    <property type="nucleotide sequence ID" value="NZ_BAABGS010000073.1"/>
</dbReference>
<feature type="domain" description="Peptidase M16 N-terminal" evidence="2">
    <location>
        <begin position="46"/>
        <end position="184"/>
    </location>
</feature>
<evidence type="ECO:0000259" key="3">
    <source>
        <dbReference type="Pfam" id="PF05193"/>
    </source>
</evidence>
<dbReference type="InterPro" id="IPR007863">
    <property type="entry name" value="Peptidase_M16_C"/>
</dbReference>
<dbReference type="EMBL" id="JBHUIR010000005">
    <property type="protein sequence ID" value="MFD2258331.1"/>
    <property type="molecule type" value="Genomic_DNA"/>
</dbReference>
<sequence length="438" mass="47743">MNKTTNRIFSAFRGVLVCGTLLLAVQTARAVEIEEVVSPKGVKAWLMNDPTDQMIVISFSFNGGSLQDPQGKEGLTELMSNLLDKGAGDLDRDAFASRLYATGTSFSFRANSDQVNGSIRLLKGEEKEPLELLALALKAPRFDQDDIDLAKGVMIAALEEAKNDPDEQGWQQFNKEFYGRHPLAAIATPESVQGIAREDLVARHRALFARSNLTVGVAGNIDREELTKVLDELFGDLPETAEVEPVPAPEPRFGISVHQPYDRPQTSIALVYPGLSRESPEIYAANVLTNLLGGGMTSRLFRELREKRGLTYGANAFNDFEDGWGLIYVSTSTRADSASEAMKMAETVMKQAAEGDISQQEVDDAKAFLKGSVVIGALDSTSQIARTLVSLQRNNRPIDYLDQLNDLYDAVTIDDVKAIAAKLLSSKPAVLVVGREDG</sequence>
<feature type="chain" id="PRO_5046912652" evidence="1">
    <location>
        <begin position="31"/>
        <end position="438"/>
    </location>
</feature>
<dbReference type="PANTHER" id="PTHR11851">
    <property type="entry name" value="METALLOPROTEASE"/>
    <property type="match status" value="1"/>
</dbReference>
<keyword evidence="1" id="KW-0732">Signal</keyword>
<gene>
    <name evidence="4" type="ORF">ACFSMZ_00925</name>
</gene>
<dbReference type="InterPro" id="IPR011765">
    <property type="entry name" value="Pept_M16_N"/>
</dbReference>
<evidence type="ECO:0000313" key="4">
    <source>
        <dbReference type="EMBL" id="MFD2258331.1"/>
    </source>
</evidence>
<dbReference type="Proteomes" id="UP001597373">
    <property type="component" value="Unassembled WGS sequence"/>
</dbReference>
<keyword evidence="5" id="KW-1185">Reference proteome</keyword>